<dbReference type="Proteomes" id="UP001042704">
    <property type="component" value="Chromosome"/>
</dbReference>
<dbReference type="Gene3D" id="3.30.920.30">
    <property type="entry name" value="Hypothetical protein"/>
    <property type="match status" value="1"/>
</dbReference>
<keyword evidence="4" id="KW-0378">Hydrolase</keyword>
<dbReference type="AlphaFoldDB" id="A0A8A3S3I1"/>
<keyword evidence="8" id="KW-1185">Reference proteome</keyword>
<dbReference type="EMBL" id="CP036172">
    <property type="protein sequence ID" value="QSZ66708.1"/>
    <property type="molecule type" value="Genomic_DNA"/>
</dbReference>
<name>A0A8A3S3I1_9EURY</name>
<keyword evidence="5" id="KW-0694">RNA-binding</keyword>
<proteinExistence type="predicted"/>
<organism evidence="7 8">
    <name type="scientific">Methanofollis aquaemaris</name>
    <dbReference type="NCBI Taxonomy" id="126734"/>
    <lineage>
        <taxon>Archaea</taxon>
        <taxon>Methanobacteriati</taxon>
        <taxon>Methanobacteriota</taxon>
        <taxon>Stenosarchaea group</taxon>
        <taxon>Methanomicrobia</taxon>
        <taxon>Methanomicrobiales</taxon>
        <taxon>Methanomicrobiaceae</taxon>
        <taxon>Methanofollis</taxon>
    </lineage>
</organism>
<sequence length="86" mass="9531">MTRLHVLSSDQVIRGLKRAGFDFAPKRSRGSQVALSRVDETGRRLLVIVPRRGDLPVGTLLSVLQQANLPKDRFLLLVREAVPVSS</sequence>
<evidence type="ECO:0000256" key="1">
    <source>
        <dbReference type="ARBA" id="ARBA00022649"/>
    </source>
</evidence>
<dbReference type="InterPro" id="IPR038570">
    <property type="entry name" value="HicA_sf"/>
</dbReference>
<keyword evidence="2" id="KW-0540">Nuclease</keyword>
<evidence type="ECO:0000313" key="8">
    <source>
        <dbReference type="Proteomes" id="UP001042704"/>
    </source>
</evidence>
<dbReference type="InterPro" id="IPR012933">
    <property type="entry name" value="HicA_mRNA_interferase"/>
</dbReference>
<evidence type="ECO:0000256" key="5">
    <source>
        <dbReference type="ARBA" id="ARBA00022884"/>
    </source>
</evidence>
<dbReference type="GO" id="GO:0003729">
    <property type="term" value="F:mRNA binding"/>
    <property type="evidence" value="ECO:0007669"/>
    <property type="project" value="InterPro"/>
</dbReference>
<dbReference type="GO" id="GO:0016787">
    <property type="term" value="F:hydrolase activity"/>
    <property type="evidence" value="ECO:0007669"/>
    <property type="project" value="UniProtKB-KW"/>
</dbReference>
<keyword evidence="6" id="KW-0346">Stress response</keyword>
<dbReference type="Pfam" id="PF07927">
    <property type="entry name" value="HicA_toxin"/>
    <property type="match status" value="1"/>
</dbReference>
<keyword evidence="1" id="KW-1277">Toxin-antitoxin system</keyword>
<reference evidence="7" key="2">
    <citation type="submission" date="2019-02" db="EMBL/GenBank/DDBJ databases">
        <authorList>
            <person name="Chen S.-C."/>
            <person name="Chien H.-H."/>
            <person name="Lai M.-C."/>
        </authorList>
    </citation>
    <scope>NUCLEOTIDE SEQUENCE</scope>
    <source>
        <strain evidence="7">N2F9704</strain>
    </source>
</reference>
<protein>
    <submittedName>
        <fullName evidence="7">Type II toxin-antitoxin system HicA family toxin</fullName>
    </submittedName>
</protein>
<keyword evidence="3" id="KW-0255">Endonuclease</keyword>
<accession>A0A8A3S3I1</accession>
<evidence type="ECO:0000256" key="4">
    <source>
        <dbReference type="ARBA" id="ARBA00022801"/>
    </source>
</evidence>
<evidence type="ECO:0000256" key="2">
    <source>
        <dbReference type="ARBA" id="ARBA00022722"/>
    </source>
</evidence>
<gene>
    <name evidence="7" type="ORF">RJ40_03970</name>
</gene>
<dbReference type="KEGG" id="maqe:RJ40_03970"/>
<evidence type="ECO:0000313" key="7">
    <source>
        <dbReference type="EMBL" id="QSZ66708.1"/>
    </source>
</evidence>
<evidence type="ECO:0000256" key="3">
    <source>
        <dbReference type="ARBA" id="ARBA00022759"/>
    </source>
</evidence>
<dbReference type="GO" id="GO:0004519">
    <property type="term" value="F:endonuclease activity"/>
    <property type="evidence" value="ECO:0007669"/>
    <property type="project" value="UniProtKB-KW"/>
</dbReference>
<dbReference type="SUPFAM" id="SSF54786">
    <property type="entry name" value="YcfA/nrd intein domain"/>
    <property type="match status" value="1"/>
</dbReference>
<evidence type="ECO:0000256" key="6">
    <source>
        <dbReference type="ARBA" id="ARBA00023016"/>
    </source>
</evidence>
<reference evidence="7" key="1">
    <citation type="journal article" date="2001" name="Int. J. Syst. Evol. Microbiol.">
        <title>Methanofollis aquaemaris sp. nov., a methanogen isolated from an aquaculture fish pond.</title>
        <authorList>
            <person name="Lai M.C."/>
            <person name="Chen S.C."/>
        </authorList>
    </citation>
    <scope>NUCLEOTIDE SEQUENCE</scope>
    <source>
        <strain evidence="7">N2F9704</strain>
    </source>
</reference>
<dbReference type="RefSeq" id="WP_265582071.1">
    <property type="nucleotide sequence ID" value="NZ_CP036172.1"/>
</dbReference>
<dbReference type="GeneID" id="76423490"/>